<dbReference type="Gene3D" id="3.30.1150.10">
    <property type="match status" value="1"/>
</dbReference>
<evidence type="ECO:0000256" key="3">
    <source>
        <dbReference type="ARBA" id="ARBA00022448"/>
    </source>
</evidence>
<dbReference type="SUPFAM" id="SSF74653">
    <property type="entry name" value="TolA/TonB C-terminal domain"/>
    <property type="match status" value="1"/>
</dbReference>
<evidence type="ECO:0000313" key="12">
    <source>
        <dbReference type="Proteomes" id="UP001596391"/>
    </source>
</evidence>
<evidence type="ECO:0000313" key="11">
    <source>
        <dbReference type="EMBL" id="MFC6646118.1"/>
    </source>
</evidence>
<evidence type="ECO:0000259" key="10">
    <source>
        <dbReference type="PROSITE" id="PS52015"/>
    </source>
</evidence>
<reference evidence="12" key="1">
    <citation type="journal article" date="2019" name="Int. J. Syst. Evol. Microbiol.">
        <title>The Global Catalogue of Microorganisms (GCM) 10K type strain sequencing project: providing services to taxonomists for standard genome sequencing and annotation.</title>
        <authorList>
            <consortium name="The Broad Institute Genomics Platform"/>
            <consortium name="The Broad Institute Genome Sequencing Center for Infectious Disease"/>
            <person name="Wu L."/>
            <person name="Ma J."/>
        </authorList>
    </citation>
    <scope>NUCLEOTIDE SEQUENCE [LARGE SCALE GENOMIC DNA]</scope>
    <source>
        <strain evidence="12">CGMCC 1.16026</strain>
    </source>
</reference>
<proteinExistence type="inferred from homology"/>
<keyword evidence="12" id="KW-1185">Reference proteome</keyword>
<evidence type="ECO:0000256" key="4">
    <source>
        <dbReference type="ARBA" id="ARBA00022475"/>
    </source>
</evidence>
<organism evidence="11 12">
    <name type="scientific">Granulicella cerasi</name>
    <dbReference type="NCBI Taxonomy" id="741063"/>
    <lineage>
        <taxon>Bacteria</taxon>
        <taxon>Pseudomonadati</taxon>
        <taxon>Acidobacteriota</taxon>
        <taxon>Terriglobia</taxon>
        <taxon>Terriglobales</taxon>
        <taxon>Acidobacteriaceae</taxon>
        <taxon>Granulicella</taxon>
    </lineage>
</organism>
<feature type="domain" description="TonB C-terminal" evidence="10">
    <location>
        <begin position="41"/>
        <end position="131"/>
    </location>
</feature>
<dbReference type="EMBL" id="JBHSWI010000001">
    <property type="protein sequence ID" value="MFC6646118.1"/>
    <property type="molecule type" value="Genomic_DNA"/>
</dbReference>
<gene>
    <name evidence="11" type="ORF">ACFQBQ_11100</name>
</gene>
<evidence type="ECO:0000256" key="8">
    <source>
        <dbReference type="ARBA" id="ARBA00022989"/>
    </source>
</evidence>
<evidence type="ECO:0000256" key="5">
    <source>
        <dbReference type="ARBA" id="ARBA00022519"/>
    </source>
</evidence>
<evidence type="ECO:0000256" key="1">
    <source>
        <dbReference type="ARBA" id="ARBA00004383"/>
    </source>
</evidence>
<evidence type="ECO:0000256" key="2">
    <source>
        <dbReference type="ARBA" id="ARBA00006555"/>
    </source>
</evidence>
<sequence>MSGMAGGVPGGVMGGIAGGTGAGPAIVVAKPKPTGPARISSGVMAGQLVNKTQPVYPPIARAAHQSGSVVLHAIISKTGSIEDLKVVSGPAMLQGAALDAVRSWRYKPYILNGEPTEVETTVVVNFNLNGG</sequence>
<evidence type="ECO:0000256" key="6">
    <source>
        <dbReference type="ARBA" id="ARBA00022692"/>
    </source>
</evidence>
<dbReference type="PANTHER" id="PTHR33446">
    <property type="entry name" value="PROTEIN TONB-RELATED"/>
    <property type="match status" value="1"/>
</dbReference>
<accession>A0ABW1ZD58</accession>
<dbReference type="PROSITE" id="PS52015">
    <property type="entry name" value="TONB_CTD"/>
    <property type="match status" value="1"/>
</dbReference>
<comment type="caution">
    <text evidence="11">The sequence shown here is derived from an EMBL/GenBank/DDBJ whole genome shotgun (WGS) entry which is preliminary data.</text>
</comment>
<dbReference type="Pfam" id="PF03544">
    <property type="entry name" value="TonB_C"/>
    <property type="match status" value="1"/>
</dbReference>
<dbReference type="InterPro" id="IPR037682">
    <property type="entry name" value="TonB_C"/>
</dbReference>
<dbReference type="InterPro" id="IPR006260">
    <property type="entry name" value="TonB/TolA_C"/>
</dbReference>
<keyword evidence="4" id="KW-1003">Cell membrane</keyword>
<name>A0ABW1ZD58_9BACT</name>
<evidence type="ECO:0000256" key="9">
    <source>
        <dbReference type="ARBA" id="ARBA00023136"/>
    </source>
</evidence>
<keyword evidence="5" id="KW-0997">Cell inner membrane</keyword>
<comment type="similarity">
    <text evidence="2">Belongs to the TonB family.</text>
</comment>
<dbReference type="RefSeq" id="WP_390235142.1">
    <property type="nucleotide sequence ID" value="NZ_JBHSWI010000001.1"/>
</dbReference>
<keyword evidence="6" id="KW-0812">Transmembrane</keyword>
<comment type="subcellular location">
    <subcellularLocation>
        <location evidence="1">Cell inner membrane</location>
        <topology evidence="1">Single-pass membrane protein</topology>
        <orientation evidence="1">Periplasmic side</orientation>
    </subcellularLocation>
</comment>
<keyword evidence="9" id="KW-0472">Membrane</keyword>
<protein>
    <submittedName>
        <fullName evidence="11">Energy transducer TonB</fullName>
    </submittedName>
</protein>
<dbReference type="Proteomes" id="UP001596391">
    <property type="component" value="Unassembled WGS sequence"/>
</dbReference>
<dbReference type="NCBIfam" id="TIGR01352">
    <property type="entry name" value="tonB_Cterm"/>
    <property type="match status" value="1"/>
</dbReference>
<dbReference type="InterPro" id="IPR051045">
    <property type="entry name" value="TonB-dependent_transducer"/>
</dbReference>
<keyword evidence="3" id="KW-0813">Transport</keyword>
<evidence type="ECO:0000256" key="7">
    <source>
        <dbReference type="ARBA" id="ARBA00022927"/>
    </source>
</evidence>
<keyword evidence="8" id="KW-1133">Transmembrane helix</keyword>
<keyword evidence="7" id="KW-0653">Protein transport</keyword>